<evidence type="ECO:0000256" key="1">
    <source>
        <dbReference type="SAM" id="Phobius"/>
    </source>
</evidence>
<sequence length="230" mass="26087">MKCTTRFILRYTNHTLYLSTADLVIKAIFSVIYNALSIHFVPNFIALVAPPVLTILIFFYNVNELDYFFGWLNHHLEPVTSILLTIVCISIAIYSLIRKKQFLLAEGPREFKIDDISSSVKAKNSRLEKVDHVHASCEWPQGFTVSLKAYIKVEKTNKDWVAQAASDFYELKALLHHEIKAQGAKEVVVEPVFVDQTELTTDFMDPICISRSCHNEDVGCCTIPKSTGDV</sequence>
<feature type="transmembrane region" description="Helical" evidence="1">
    <location>
        <begin position="79"/>
        <end position="97"/>
    </location>
</feature>
<dbReference type="GeneID" id="181707"/>
<keyword evidence="1" id="KW-1133">Transmembrane helix</keyword>
<accession>H2KZM3</accession>
<dbReference type="GO" id="GO:0071294">
    <property type="term" value="P:cellular response to zinc ion"/>
    <property type="evidence" value="ECO:0000315"/>
    <property type="project" value="WormBase"/>
</dbReference>
<name>H2KZM3_CAEEL</name>
<keyword evidence="1" id="KW-0472">Membrane</keyword>
<dbReference type="RefSeq" id="NP_001379862.1">
    <property type="nucleotide sequence ID" value="NM_001392907.1"/>
</dbReference>
<proteinExistence type="evidence at protein level"/>
<organism evidence="2 3">
    <name type="scientific">Caenorhabditis elegans</name>
    <dbReference type="NCBI Taxonomy" id="6239"/>
    <lineage>
        <taxon>Eukaryota</taxon>
        <taxon>Metazoa</taxon>
        <taxon>Ecdysozoa</taxon>
        <taxon>Nematoda</taxon>
        <taxon>Chromadorea</taxon>
        <taxon>Rhabditida</taxon>
        <taxon>Rhabditina</taxon>
        <taxon>Rhabditomorpha</taxon>
        <taxon>Rhabditoidea</taxon>
        <taxon>Rhabditidae</taxon>
        <taxon>Peloderinae</taxon>
        <taxon>Caenorhabditis</taxon>
    </lineage>
</organism>
<dbReference type="HOGENOM" id="CLU_1205713_0_0_1"/>
<dbReference type="Bgee" id="WBGene00006353">
    <property type="expression patterns" value="Expressed in pharyngeal muscle cell (C elegans) and 3 other cell types or tissues"/>
</dbReference>
<gene>
    <name evidence="2 4" type="primary">sur-7</name>
    <name evidence="2" type="ORF">CELE_F01G12.2</name>
    <name evidence="4" type="ORF">F01G12.2</name>
</gene>
<dbReference type="WormBase" id="F01G12.2a">
    <property type="protein sequence ID" value="CE47462"/>
    <property type="gene ID" value="WBGene00006353"/>
    <property type="gene designation" value="sur-7"/>
</dbReference>
<protein>
    <submittedName>
        <fullName evidence="2">SUppressor of activated let-60 Ras</fullName>
    </submittedName>
</protein>
<dbReference type="EMBL" id="BX284606">
    <property type="protein sequence ID" value="CCD68904.2"/>
    <property type="molecule type" value="Genomic_DNA"/>
</dbReference>
<dbReference type="ExpressionAtlas" id="H2KZM3">
    <property type="expression patterns" value="baseline and differential"/>
</dbReference>
<keyword evidence="1" id="KW-0812">Transmembrane</keyword>
<evidence type="ECO:0000313" key="3">
    <source>
        <dbReference type="Proteomes" id="UP000001940"/>
    </source>
</evidence>
<dbReference type="AGR" id="WB:WBGene00006353"/>
<evidence type="ECO:0007829" key="5">
    <source>
        <dbReference type="PeptideAtlas" id="H2KZM3"/>
    </source>
</evidence>
<reference evidence="2 3" key="1">
    <citation type="journal article" date="1998" name="Science">
        <title>Genome sequence of the nematode C. elegans: a platform for investigating biology.</title>
        <authorList>
            <consortium name="The C. elegans sequencing consortium"/>
            <person name="Sulson J.E."/>
            <person name="Waterston R."/>
        </authorList>
    </citation>
    <scope>NUCLEOTIDE SEQUENCE [LARGE SCALE GENOMIC DNA]</scope>
    <source>
        <strain evidence="2 3">Bristol N2</strain>
    </source>
</reference>
<keyword evidence="5" id="KW-1267">Proteomics identification</keyword>
<dbReference type="AlphaFoldDB" id="H2KZM3"/>
<evidence type="ECO:0000313" key="4">
    <source>
        <dbReference type="WormBase" id="F01G12.2a"/>
    </source>
</evidence>
<dbReference type="OrthoDB" id="5873812at2759"/>
<keyword evidence="3" id="KW-1185">Reference proteome</keyword>
<dbReference type="Proteomes" id="UP000001940">
    <property type="component" value="Chromosome X"/>
</dbReference>
<dbReference type="GO" id="GO:0046579">
    <property type="term" value="P:positive regulation of Ras protein signal transduction"/>
    <property type="evidence" value="ECO:0000316"/>
    <property type="project" value="WormBase"/>
</dbReference>
<evidence type="ECO:0000313" key="2">
    <source>
        <dbReference type="EMBL" id="CCD68904.2"/>
    </source>
</evidence>
<dbReference type="PeptideAtlas" id="H2KZM3"/>
<dbReference type="CTD" id="181707"/>
<dbReference type="GO" id="GO:0005789">
    <property type="term" value="C:endoplasmic reticulum membrane"/>
    <property type="evidence" value="ECO:0000314"/>
    <property type="project" value="WormBase"/>
</dbReference>
<dbReference type="KEGG" id="cel:CELE_F01G12.2"/>
<feature type="transmembrane region" description="Helical" evidence="1">
    <location>
        <begin position="40"/>
        <end position="59"/>
    </location>
</feature>